<comment type="similarity">
    <text evidence="1">Belongs to the DNA polymerase type-B family.</text>
</comment>
<evidence type="ECO:0000256" key="2">
    <source>
        <dbReference type="ARBA" id="ARBA00012417"/>
    </source>
</evidence>
<dbReference type="Proteomes" id="UP000887578">
    <property type="component" value="Unplaced"/>
</dbReference>
<dbReference type="Gene3D" id="3.40.960.10">
    <property type="entry name" value="VSR Endonuclease"/>
    <property type="match status" value="1"/>
</dbReference>
<keyword evidence="5" id="KW-0235">DNA replication</keyword>
<dbReference type="InterPro" id="IPR043502">
    <property type="entry name" value="DNA/RNA_pol_sf"/>
</dbReference>
<comment type="catalytic activity">
    <reaction evidence="8">
        <text>DNA(n) + a 2'-deoxyribonucleoside 5'-triphosphate = DNA(n+1) + diphosphate</text>
        <dbReference type="Rhea" id="RHEA:22508"/>
        <dbReference type="Rhea" id="RHEA-COMP:17339"/>
        <dbReference type="Rhea" id="RHEA-COMP:17340"/>
        <dbReference type="ChEBI" id="CHEBI:33019"/>
        <dbReference type="ChEBI" id="CHEBI:61560"/>
        <dbReference type="ChEBI" id="CHEBI:173112"/>
        <dbReference type="EC" id="2.7.7.7"/>
    </reaction>
</comment>
<dbReference type="PANTHER" id="PTHR33568">
    <property type="entry name" value="DNA POLYMERASE"/>
    <property type="match status" value="1"/>
</dbReference>
<evidence type="ECO:0000256" key="8">
    <source>
        <dbReference type="ARBA" id="ARBA00049244"/>
    </source>
</evidence>
<dbReference type="Gene3D" id="1.10.287.690">
    <property type="entry name" value="Helix hairpin bin"/>
    <property type="match status" value="1"/>
</dbReference>
<evidence type="ECO:0000256" key="1">
    <source>
        <dbReference type="ARBA" id="ARBA00005755"/>
    </source>
</evidence>
<keyword evidence="4" id="KW-0548">Nucleotidyltransferase</keyword>
<feature type="domain" description="DNA-directed DNA polymerase family B mitochondria/virus" evidence="9">
    <location>
        <begin position="254"/>
        <end position="433"/>
    </location>
</feature>
<dbReference type="WBParaSite" id="PDA_v2.g5933.t1">
    <property type="protein sequence ID" value="PDA_v2.g5933.t1"/>
    <property type="gene ID" value="PDA_v2.g5933"/>
</dbReference>
<feature type="domain" description="DNA-directed DNA polymerase family B mitochondria/virus" evidence="9">
    <location>
        <begin position="466"/>
        <end position="566"/>
    </location>
</feature>
<evidence type="ECO:0000259" key="9">
    <source>
        <dbReference type="Pfam" id="PF03175"/>
    </source>
</evidence>
<dbReference type="GO" id="GO:0000166">
    <property type="term" value="F:nucleotide binding"/>
    <property type="evidence" value="ECO:0007669"/>
    <property type="project" value="InterPro"/>
</dbReference>
<dbReference type="InterPro" id="IPR011335">
    <property type="entry name" value="Restrct_endonuc-II-like"/>
</dbReference>
<evidence type="ECO:0000256" key="6">
    <source>
        <dbReference type="ARBA" id="ARBA00022932"/>
    </source>
</evidence>
<dbReference type="SUPFAM" id="SSF56672">
    <property type="entry name" value="DNA/RNA polymerases"/>
    <property type="match status" value="1"/>
</dbReference>
<keyword evidence="7" id="KW-0238">DNA-binding</keyword>
<name>A0A914R3A8_9BILA</name>
<evidence type="ECO:0000313" key="10">
    <source>
        <dbReference type="Proteomes" id="UP000887578"/>
    </source>
</evidence>
<reference evidence="11" key="1">
    <citation type="submission" date="2022-11" db="UniProtKB">
        <authorList>
            <consortium name="WormBaseParasite"/>
        </authorList>
    </citation>
    <scope>IDENTIFICATION</scope>
</reference>
<evidence type="ECO:0000256" key="7">
    <source>
        <dbReference type="ARBA" id="ARBA00023125"/>
    </source>
</evidence>
<protein>
    <recommendedName>
        <fullName evidence="2">DNA-directed DNA polymerase</fullName>
        <ecNumber evidence="2">2.7.7.7</ecNumber>
    </recommendedName>
</protein>
<evidence type="ECO:0000256" key="3">
    <source>
        <dbReference type="ARBA" id="ARBA00022679"/>
    </source>
</evidence>
<proteinExistence type="inferred from homology"/>
<dbReference type="Gene3D" id="3.90.1600.10">
    <property type="entry name" value="Palm domain of DNA polymerase"/>
    <property type="match status" value="1"/>
</dbReference>
<dbReference type="GO" id="GO:0003677">
    <property type="term" value="F:DNA binding"/>
    <property type="evidence" value="ECO:0007669"/>
    <property type="project" value="UniProtKB-KW"/>
</dbReference>
<evidence type="ECO:0000256" key="5">
    <source>
        <dbReference type="ARBA" id="ARBA00022705"/>
    </source>
</evidence>
<dbReference type="SUPFAM" id="SSF52980">
    <property type="entry name" value="Restriction endonuclease-like"/>
    <property type="match status" value="1"/>
</dbReference>
<keyword evidence="6" id="KW-0239">DNA-directed DNA polymerase</keyword>
<dbReference type="AlphaFoldDB" id="A0A914R3A8"/>
<accession>A0A914R3A8</accession>
<sequence>MFFPHARNKKAMYDVRLEHLPPKEEYFYNSMTKSKQKLFDEWYAKEYNTPFFLPDMLDEYCGNDVDILLHASIAFRKIFWDVAKIDPFLESCTCPGTCMKLYRASYLPKKTLAIVPEKGYQKHITASAIALKYLTWRAQVTGKNIQHRNTSKGEKRLGDYYVDGFIEEDNHVIEVLGCCWHGHLKCYQPDTWLPTHRTAAAEFARTVSRINKIKEMGFTCETVWVCDIEKQLKEDATMRKFFSELILSGPIDPREGFFGGRCNPHKIHAEKTSGRKLCYLDFTSLYPFTNIAFDYPIAIPEIVDISYDNQTVLWTNPSDNPYKGLLNVFIVPPYKLLAPVVPLKLNDFLLFPLCKACAVMHLSEKEETEHLCTHVDSARGWIATITHLELNLALKKGYKVTKLFTVYNFKQWSNTLFKKYIQKFLTLKVQSDGWPPNVKTETQKRNFIKEYKELFGVVIDYDKVLRNPGLRYIAKLCLNSLWGKFGMRNTLSKCKITEDPLEVDKLINSDKYTVKSIDLLNKNQVMIVYDKNLPFIVENTSSNLLISLFTTSFARITLYKAMDKVINTPNCFLIYTDTDSLIFECPEDVDPLPTGNYLGDLTDEIGPDEELIEVIVAGPKQYALKIRNKITGEITYKMVFRGITMDAEASETLHYEFFKKMVLEENMKGRSVELSYRRIIPNRLGTVISKDMPKTYTVVYKKGFIGTDGIYYPYGSAVRVGLEVLPTFEVFCLKRMSRYELLCDKESLMLIKVKYENDVVCSRTMIHTCCEDSQTFCHSLNAVQNVAKYVKDTLDYGSDEFLQDYLRDTFGEKLYKNVGQKYSSTYVCCGYSYEVDADFKMTIDLKEILDIWYASYNKDEILIDHGPK</sequence>
<keyword evidence="3" id="KW-0808">Transferase</keyword>
<dbReference type="InterPro" id="IPR023211">
    <property type="entry name" value="DNA_pol_palm_dom_sf"/>
</dbReference>
<dbReference type="GO" id="GO:0006260">
    <property type="term" value="P:DNA replication"/>
    <property type="evidence" value="ECO:0007669"/>
    <property type="project" value="UniProtKB-KW"/>
</dbReference>
<organism evidence="10 11">
    <name type="scientific">Panagrolaimus davidi</name>
    <dbReference type="NCBI Taxonomy" id="227884"/>
    <lineage>
        <taxon>Eukaryota</taxon>
        <taxon>Metazoa</taxon>
        <taxon>Ecdysozoa</taxon>
        <taxon>Nematoda</taxon>
        <taxon>Chromadorea</taxon>
        <taxon>Rhabditida</taxon>
        <taxon>Tylenchina</taxon>
        <taxon>Panagrolaimomorpha</taxon>
        <taxon>Panagrolaimoidea</taxon>
        <taxon>Panagrolaimidae</taxon>
        <taxon>Panagrolaimus</taxon>
    </lineage>
</organism>
<evidence type="ECO:0000256" key="4">
    <source>
        <dbReference type="ARBA" id="ARBA00022695"/>
    </source>
</evidence>
<evidence type="ECO:0000313" key="11">
    <source>
        <dbReference type="WBParaSite" id="PDA_v2.g5933.t1"/>
    </source>
</evidence>
<dbReference type="GO" id="GO:0006281">
    <property type="term" value="P:DNA repair"/>
    <property type="evidence" value="ECO:0007669"/>
    <property type="project" value="UniProtKB-ARBA"/>
</dbReference>
<dbReference type="GO" id="GO:0003887">
    <property type="term" value="F:DNA-directed DNA polymerase activity"/>
    <property type="evidence" value="ECO:0007669"/>
    <property type="project" value="UniProtKB-KW"/>
</dbReference>
<dbReference type="PANTHER" id="PTHR33568:SF3">
    <property type="entry name" value="DNA-DIRECTED DNA POLYMERASE"/>
    <property type="match status" value="1"/>
</dbReference>
<dbReference type="InterPro" id="IPR004868">
    <property type="entry name" value="DNA-dir_DNA_pol_B_mt/vir"/>
</dbReference>
<dbReference type="Pfam" id="PF03175">
    <property type="entry name" value="DNA_pol_B_2"/>
    <property type="match status" value="2"/>
</dbReference>
<keyword evidence="10" id="KW-1185">Reference proteome</keyword>
<dbReference type="EC" id="2.7.7.7" evidence="2"/>